<feature type="non-terminal residue" evidence="1">
    <location>
        <position position="156"/>
    </location>
</feature>
<proteinExistence type="predicted"/>
<keyword evidence="2" id="KW-1185">Reference proteome</keyword>
<accession>A0A371CGS0</accession>
<evidence type="ECO:0000313" key="1">
    <source>
        <dbReference type="EMBL" id="RDX39473.1"/>
    </source>
</evidence>
<reference evidence="1 2" key="1">
    <citation type="journal article" date="2018" name="Biotechnol. Biofuels">
        <title>Integrative visual omics of the white-rot fungus Polyporus brumalis exposes the biotechnological potential of its oxidative enzymes for delignifying raw plant biomass.</title>
        <authorList>
            <person name="Miyauchi S."/>
            <person name="Rancon A."/>
            <person name="Drula E."/>
            <person name="Hage H."/>
            <person name="Chaduli D."/>
            <person name="Favel A."/>
            <person name="Grisel S."/>
            <person name="Henrissat B."/>
            <person name="Herpoel-Gimbert I."/>
            <person name="Ruiz-Duenas F.J."/>
            <person name="Chevret D."/>
            <person name="Hainaut M."/>
            <person name="Lin J."/>
            <person name="Wang M."/>
            <person name="Pangilinan J."/>
            <person name="Lipzen A."/>
            <person name="Lesage-Meessen L."/>
            <person name="Navarro D."/>
            <person name="Riley R."/>
            <person name="Grigoriev I.V."/>
            <person name="Zhou S."/>
            <person name="Raouche S."/>
            <person name="Rosso M.N."/>
        </authorList>
    </citation>
    <scope>NUCLEOTIDE SEQUENCE [LARGE SCALE GENOMIC DNA]</scope>
    <source>
        <strain evidence="1 2">BRFM 1820</strain>
    </source>
</reference>
<organism evidence="1 2">
    <name type="scientific">Lentinus brumalis</name>
    <dbReference type="NCBI Taxonomy" id="2498619"/>
    <lineage>
        <taxon>Eukaryota</taxon>
        <taxon>Fungi</taxon>
        <taxon>Dikarya</taxon>
        <taxon>Basidiomycota</taxon>
        <taxon>Agaricomycotina</taxon>
        <taxon>Agaricomycetes</taxon>
        <taxon>Polyporales</taxon>
        <taxon>Polyporaceae</taxon>
        <taxon>Lentinus</taxon>
    </lineage>
</organism>
<protein>
    <submittedName>
        <fullName evidence="1">Uncharacterized protein</fullName>
    </submittedName>
</protein>
<dbReference type="AlphaFoldDB" id="A0A371CGS0"/>
<dbReference type="OrthoDB" id="2757559at2759"/>
<dbReference type="EMBL" id="KZ857834">
    <property type="protein sequence ID" value="RDX39473.1"/>
    <property type="molecule type" value="Genomic_DNA"/>
</dbReference>
<sequence length="156" mass="18113">QMLATVPKAITEWNKTIRAEIEKVSTMQTSVRAYIFPVYGGRPRIILLPMLPSVTLEDGNKRRWDEDLDVRRWFPFGHKTERVNKLPDLECVLRNPFSILFSNLPHRTPFNDCLHTGRSLRFRGNVVVIRHHSRYTEDVTQMPSSDLTLVNIVLAT</sequence>
<dbReference type="Proteomes" id="UP000256964">
    <property type="component" value="Unassembled WGS sequence"/>
</dbReference>
<name>A0A371CGS0_9APHY</name>
<evidence type="ECO:0000313" key="2">
    <source>
        <dbReference type="Proteomes" id="UP000256964"/>
    </source>
</evidence>
<gene>
    <name evidence="1" type="ORF">OH76DRAFT_1367481</name>
</gene>